<name>A0A857DHQ7_9FIRM</name>
<evidence type="ECO:0000313" key="12">
    <source>
        <dbReference type="Proteomes" id="UP000430508"/>
    </source>
</evidence>
<evidence type="ECO:0000256" key="1">
    <source>
        <dbReference type="ARBA" id="ARBA00022490"/>
    </source>
</evidence>
<keyword evidence="2 7" id="KW-0227">DNA damage</keyword>
<dbReference type="GO" id="GO:0009432">
    <property type="term" value="P:SOS response"/>
    <property type="evidence" value="ECO:0007669"/>
    <property type="project" value="UniProtKB-UniRule"/>
</dbReference>
<dbReference type="InterPro" id="IPR038476">
    <property type="entry name" value="UvrC_RNase_H_dom_sf"/>
</dbReference>
<dbReference type="GO" id="GO:0009380">
    <property type="term" value="C:excinuclease repair complex"/>
    <property type="evidence" value="ECO:0007669"/>
    <property type="project" value="InterPro"/>
</dbReference>
<dbReference type="InterPro" id="IPR035901">
    <property type="entry name" value="GIY-YIG_endonuc_sf"/>
</dbReference>
<feature type="domain" description="UvrC family homology region profile" evidence="10">
    <location>
        <begin position="246"/>
        <end position="462"/>
    </location>
</feature>
<dbReference type="GO" id="GO:0005737">
    <property type="term" value="C:cytoplasm"/>
    <property type="evidence" value="ECO:0007669"/>
    <property type="project" value="UniProtKB-SubCell"/>
</dbReference>
<dbReference type="SUPFAM" id="SSF82771">
    <property type="entry name" value="GIY-YIG endonuclease"/>
    <property type="match status" value="1"/>
</dbReference>
<keyword evidence="3 7" id="KW-0228">DNA excision</keyword>
<sequence>MDLLQKKLKLLPDNPGVYLMKNATGKIIYVGKAKVLKNRVRSYFTGSHDQKTQKLVSEITDFEYILTSSEVEALLLECNLIKKHDPYYNIMLKDDKSYPYILITSEKHPRIIVTRKFSKKAGKYFGPYPNATAARETARLLNRLLPFRKCSQIPAKSCLYYHIGQCLGPCIHPIEPEQYQEVLDKATMFLRGNQKSIINWLEGKMTKAAEALQFEAAREYRDLIQDLKTISEKQNITLSDLRNRDIVAYAFNEELMNIQVFCFRQGKLVTRDSFFFAYYDEPEESFLSFLIQYYTDEMVIPDEICIPEIQSTAVMDILPLTIPKKGKTKQLLAMAASNAETVLKEKMDLEKDKNEEIQKTMTGLCKLLGIAQADTIEAFDISGLFGSNIVGGMVQFKAGKPFRANYRKFNIAPLANNNDDTAYLKHIIGRRYSRLQREESAMPDLILVDGGKGQVKAALDALKELRLTIPVAGMVKNDRHETRSLINQAGRELSIDTRIEVFYLIQRIQDEVHRFAITFHRQQRIKNMTASELDGIPGIGPKRKRMLLRTFDSLDAIKNAAPEEFIKSGLSAVAAQEVYNHFHHT</sequence>
<dbReference type="InterPro" id="IPR047296">
    <property type="entry name" value="GIY-YIG_UvrC_Cho"/>
</dbReference>
<dbReference type="CDD" id="cd10434">
    <property type="entry name" value="GIY-YIG_UvrC_Cho"/>
    <property type="match status" value="1"/>
</dbReference>
<dbReference type="InterPro" id="IPR001162">
    <property type="entry name" value="UvrC_RNase_H_dom"/>
</dbReference>
<dbReference type="InterPro" id="IPR050066">
    <property type="entry name" value="UvrABC_protein_C"/>
</dbReference>
<dbReference type="SMART" id="SM00465">
    <property type="entry name" value="GIYc"/>
    <property type="match status" value="1"/>
</dbReference>
<evidence type="ECO:0000256" key="5">
    <source>
        <dbReference type="ARBA" id="ARBA00023204"/>
    </source>
</evidence>
<dbReference type="PANTHER" id="PTHR30562">
    <property type="entry name" value="UVRC/OXIDOREDUCTASE"/>
    <property type="match status" value="1"/>
</dbReference>
<comment type="subunit">
    <text evidence="7">Interacts with UvrB in an incision complex.</text>
</comment>
<gene>
    <name evidence="7 11" type="primary">uvrC</name>
    <name evidence="11" type="ORF">GQ588_06590</name>
</gene>
<evidence type="ECO:0000256" key="3">
    <source>
        <dbReference type="ARBA" id="ARBA00022769"/>
    </source>
</evidence>
<proteinExistence type="inferred from homology"/>
<dbReference type="PROSITE" id="PS50165">
    <property type="entry name" value="UVRC"/>
    <property type="match status" value="1"/>
</dbReference>
<keyword evidence="1 7" id="KW-0963">Cytoplasm</keyword>
<dbReference type="RefSeq" id="WP_019225778.1">
    <property type="nucleotide sequence ID" value="NZ_CP046996.1"/>
</dbReference>
<dbReference type="InterPro" id="IPR001943">
    <property type="entry name" value="UVR_dom"/>
</dbReference>
<feature type="domain" description="GIY-YIG" evidence="9">
    <location>
        <begin position="13"/>
        <end position="90"/>
    </location>
</feature>
<evidence type="ECO:0000259" key="9">
    <source>
        <dbReference type="PROSITE" id="PS50164"/>
    </source>
</evidence>
<evidence type="ECO:0000256" key="4">
    <source>
        <dbReference type="ARBA" id="ARBA00022881"/>
    </source>
</evidence>
<dbReference type="SUPFAM" id="SSF46600">
    <property type="entry name" value="C-terminal UvrC-binding domain of UvrB"/>
    <property type="match status" value="1"/>
</dbReference>
<evidence type="ECO:0000256" key="7">
    <source>
        <dbReference type="HAMAP-Rule" id="MF_00203"/>
    </source>
</evidence>
<dbReference type="Gene3D" id="3.30.420.340">
    <property type="entry name" value="UvrC, RNAse H endonuclease domain"/>
    <property type="match status" value="1"/>
</dbReference>
<evidence type="ECO:0000259" key="10">
    <source>
        <dbReference type="PROSITE" id="PS50165"/>
    </source>
</evidence>
<dbReference type="SUPFAM" id="SSF47781">
    <property type="entry name" value="RuvA domain 2-like"/>
    <property type="match status" value="1"/>
</dbReference>
<evidence type="ECO:0000256" key="2">
    <source>
        <dbReference type="ARBA" id="ARBA00022763"/>
    </source>
</evidence>
<dbReference type="NCBIfam" id="TIGR00194">
    <property type="entry name" value="uvrC"/>
    <property type="match status" value="1"/>
</dbReference>
<dbReference type="GO" id="GO:0006289">
    <property type="term" value="P:nucleotide-excision repair"/>
    <property type="evidence" value="ECO:0007669"/>
    <property type="project" value="UniProtKB-UniRule"/>
</dbReference>
<dbReference type="InterPro" id="IPR004791">
    <property type="entry name" value="UvrC"/>
</dbReference>
<dbReference type="PROSITE" id="PS50151">
    <property type="entry name" value="UVR"/>
    <property type="match status" value="1"/>
</dbReference>
<dbReference type="InterPro" id="IPR036876">
    <property type="entry name" value="UVR_dom_sf"/>
</dbReference>
<dbReference type="EMBL" id="CP046996">
    <property type="protein sequence ID" value="QHA00323.1"/>
    <property type="molecule type" value="Genomic_DNA"/>
</dbReference>
<keyword evidence="6 7" id="KW-0742">SOS response</keyword>
<dbReference type="PANTHER" id="PTHR30562:SF1">
    <property type="entry name" value="UVRABC SYSTEM PROTEIN C"/>
    <property type="match status" value="1"/>
</dbReference>
<dbReference type="Gene3D" id="4.10.860.10">
    <property type="entry name" value="UVR domain"/>
    <property type="match status" value="1"/>
</dbReference>
<evidence type="ECO:0000256" key="6">
    <source>
        <dbReference type="ARBA" id="ARBA00023236"/>
    </source>
</evidence>
<dbReference type="Gene3D" id="3.40.1440.10">
    <property type="entry name" value="GIY-YIG endonuclease"/>
    <property type="match status" value="1"/>
</dbReference>
<dbReference type="Pfam" id="PF08459">
    <property type="entry name" value="UvrC_RNaseH_dom"/>
    <property type="match status" value="1"/>
</dbReference>
<keyword evidence="4 7" id="KW-0267">Excision nuclease</keyword>
<dbReference type="Pfam" id="PF02151">
    <property type="entry name" value="UVR"/>
    <property type="match status" value="1"/>
</dbReference>
<dbReference type="AlphaFoldDB" id="A0A857DHQ7"/>
<keyword evidence="5 7" id="KW-0234">DNA repair</keyword>
<dbReference type="GO" id="GO:0003677">
    <property type="term" value="F:DNA binding"/>
    <property type="evidence" value="ECO:0007669"/>
    <property type="project" value="UniProtKB-UniRule"/>
</dbReference>
<dbReference type="PROSITE" id="PS50164">
    <property type="entry name" value="GIY_YIG"/>
    <property type="match status" value="1"/>
</dbReference>
<dbReference type="Pfam" id="PF22920">
    <property type="entry name" value="UvrC_RNaseH"/>
    <property type="match status" value="1"/>
</dbReference>
<dbReference type="Pfam" id="PF14520">
    <property type="entry name" value="HHH_5"/>
    <property type="match status" value="1"/>
</dbReference>
<dbReference type="Pfam" id="PF01541">
    <property type="entry name" value="GIY-YIG"/>
    <property type="match status" value="1"/>
</dbReference>
<reference evidence="11 12" key="1">
    <citation type="submission" date="2019-12" db="EMBL/GenBank/DDBJ databases">
        <title>Sequence classification of anaerobic respiratory reductive dehalogenases: First we see many, then we see few.</title>
        <authorList>
            <person name="Molenda O."/>
            <person name="Puentes Jacome L.A."/>
            <person name="Cao X."/>
            <person name="Nesbo C.L."/>
            <person name="Tang S."/>
            <person name="Morson N."/>
            <person name="Patron J."/>
            <person name="Lomheim L."/>
            <person name="Wishart D.S."/>
            <person name="Edwards E.A."/>
        </authorList>
    </citation>
    <scope>NUCLEOTIDE SEQUENCE [LARGE SCALE GENOMIC DNA]</scope>
    <source>
        <strain evidence="11 12">12DCA</strain>
    </source>
</reference>
<comment type="function">
    <text evidence="7">The UvrABC repair system catalyzes the recognition and processing of DNA lesions. UvrC both incises the 5' and 3' sides of the lesion. The N-terminal half is responsible for the 3' incision and the C-terminal half is responsible for the 5' incision.</text>
</comment>
<dbReference type="InterPro" id="IPR010994">
    <property type="entry name" value="RuvA_2-like"/>
</dbReference>
<dbReference type="Gene3D" id="1.10.150.20">
    <property type="entry name" value="5' to 3' exonuclease, C-terminal subdomain"/>
    <property type="match status" value="1"/>
</dbReference>
<evidence type="ECO:0000259" key="8">
    <source>
        <dbReference type="PROSITE" id="PS50151"/>
    </source>
</evidence>
<organism evidence="11 12">
    <name type="scientific">Dehalobacter restrictus</name>
    <dbReference type="NCBI Taxonomy" id="55583"/>
    <lineage>
        <taxon>Bacteria</taxon>
        <taxon>Bacillati</taxon>
        <taxon>Bacillota</taxon>
        <taxon>Clostridia</taxon>
        <taxon>Eubacteriales</taxon>
        <taxon>Desulfitobacteriaceae</taxon>
        <taxon>Dehalobacter</taxon>
    </lineage>
</organism>
<dbReference type="FunFam" id="3.40.1440.10:FF:000001">
    <property type="entry name" value="UvrABC system protein C"/>
    <property type="match status" value="1"/>
</dbReference>
<dbReference type="InterPro" id="IPR000305">
    <property type="entry name" value="GIY-YIG_endonuc"/>
</dbReference>
<comment type="subcellular location">
    <subcellularLocation>
        <location evidence="7">Cytoplasm</location>
    </subcellularLocation>
</comment>
<evidence type="ECO:0000313" key="11">
    <source>
        <dbReference type="EMBL" id="QHA00323.1"/>
    </source>
</evidence>
<comment type="similarity">
    <text evidence="7">Belongs to the UvrC family.</text>
</comment>
<dbReference type="HAMAP" id="MF_00203">
    <property type="entry name" value="UvrC"/>
    <property type="match status" value="1"/>
</dbReference>
<dbReference type="GO" id="GO:0009381">
    <property type="term" value="F:excinuclease ABC activity"/>
    <property type="evidence" value="ECO:0007669"/>
    <property type="project" value="UniProtKB-UniRule"/>
</dbReference>
<protein>
    <recommendedName>
        <fullName evidence="7">UvrABC system protein C</fullName>
        <shortName evidence="7">Protein UvrC</shortName>
    </recommendedName>
    <alternativeName>
        <fullName evidence="7">Excinuclease ABC subunit C</fullName>
    </alternativeName>
</protein>
<accession>A0A857DHQ7</accession>
<feature type="domain" description="UVR" evidence="8">
    <location>
        <begin position="195"/>
        <end position="230"/>
    </location>
</feature>
<dbReference type="Proteomes" id="UP000430508">
    <property type="component" value="Chromosome"/>
</dbReference>